<evidence type="ECO:0000313" key="1">
    <source>
        <dbReference type="EMBL" id="GAA5495995.1"/>
    </source>
</evidence>
<protein>
    <submittedName>
        <fullName evidence="1">Beta-barrel assembly-enhancing protease</fullName>
    </submittedName>
</protein>
<dbReference type="SUPFAM" id="SSF48452">
    <property type="entry name" value="TPR-like"/>
    <property type="match status" value="1"/>
</dbReference>
<comment type="caution">
    <text evidence="1">The sequence shown here is derived from an EMBL/GenBank/DDBJ whole genome shotgun (WGS) entry which is preliminary data.</text>
</comment>
<dbReference type="InterPro" id="IPR027417">
    <property type="entry name" value="P-loop_NTPase"/>
</dbReference>
<dbReference type="Gene3D" id="1.25.40.10">
    <property type="entry name" value="Tetratricopeptide repeat domain"/>
    <property type="match status" value="1"/>
</dbReference>
<dbReference type="Proteomes" id="UP001424741">
    <property type="component" value="Unassembled WGS sequence"/>
</dbReference>
<dbReference type="Gene3D" id="3.40.50.300">
    <property type="entry name" value="P-loop containing nucleotide triphosphate hydrolases"/>
    <property type="match status" value="1"/>
</dbReference>
<keyword evidence="2" id="KW-1185">Reference proteome</keyword>
<sequence length="499" mass="55122">MKFALGLMGDEVLSAICLVFGIERPDDRLSRMTGLEKKWHLARAAYQQEKLREAARMYRQLLRQQPAHVGLLLESAMLQATLGEVSDAREKLQRLQRGCERDAALGVQVASLYFKMGDYASARILLEEVWERSGEVAAGSGLLEVLERTGEMELAGRLADTLAGREPRAVMMQAVLALRAGDPAKAVEILEGFLTGGPAGVELRTVYRARLTLANALERLGRYADAWKEMCGAKELMLPQRAALAGEVRKLQSEQARCRERISQFVLPASDPVENAPHLVTGHPRTGTSVVAVHCGVEMGIGVADEVGAFARVVDELDLEAQQLNGWVPKLAGKVRSRYREQMLAFMPGLSHAERWVDKNPGMEWQLDLWLHAFPGAEVTVVRRDPLDLLVSCLFTYLPMNGWSAAFLDAEGASASVAASMEIQDSLLDRGALGLQVIKYEDFVRSKDAQQPKLRDDIHVNHSPNYASATGKVMTSRVGRGEYYREFLPAAVLKRWSGV</sequence>
<organism evidence="1 2">
    <name type="scientific">Rubritalea halochordaticola</name>
    <dbReference type="NCBI Taxonomy" id="714537"/>
    <lineage>
        <taxon>Bacteria</taxon>
        <taxon>Pseudomonadati</taxon>
        <taxon>Verrucomicrobiota</taxon>
        <taxon>Verrucomicrobiia</taxon>
        <taxon>Verrucomicrobiales</taxon>
        <taxon>Rubritaleaceae</taxon>
        <taxon>Rubritalea</taxon>
    </lineage>
</organism>
<name>A0ABP9V1Y7_9BACT</name>
<keyword evidence="1" id="KW-0645">Protease</keyword>
<evidence type="ECO:0000313" key="2">
    <source>
        <dbReference type="Proteomes" id="UP001424741"/>
    </source>
</evidence>
<dbReference type="GO" id="GO:0006508">
    <property type="term" value="P:proteolysis"/>
    <property type="evidence" value="ECO:0007669"/>
    <property type="project" value="UniProtKB-KW"/>
</dbReference>
<dbReference type="Pfam" id="PF13432">
    <property type="entry name" value="TPR_16"/>
    <property type="match status" value="2"/>
</dbReference>
<dbReference type="EMBL" id="BAABRL010000006">
    <property type="protein sequence ID" value="GAA5495995.1"/>
    <property type="molecule type" value="Genomic_DNA"/>
</dbReference>
<dbReference type="InterPro" id="IPR011990">
    <property type="entry name" value="TPR-like_helical_dom_sf"/>
</dbReference>
<dbReference type="SUPFAM" id="SSF52540">
    <property type="entry name" value="P-loop containing nucleoside triphosphate hydrolases"/>
    <property type="match status" value="1"/>
</dbReference>
<gene>
    <name evidence="1" type="primary">bepA_5</name>
    <name evidence="1" type="ORF">Rhal01_02176</name>
</gene>
<reference evidence="1 2" key="1">
    <citation type="submission" date="2024-02" db="EMBL/GenBank/DDBJ databases">
        <title>Rubritalea halochordaticola NBRC 107102.</title>
        <authorList>
            <person name="Ichikawa N."/>
            <person name="Katano-Makiyama Y."/>
            <person name="Hidaka K."/>
        </authorList>
    </citation>
    <scope>NUCLEOTIDE SEQUENCE [LARGE SCALE GENOMIC DNA]</scope>
    <source>
        <strain evidence="1 2">NBRC 107102</strain>
    </source>
</reference>
<dbReference type="Pfam" id="PF13469">
    <property type="entry name" value="Sulfotransfer_3"/>
    <property type="match status" value="1"/>
</dbReference>
<dbReference type="RefSeq" id="WP_346188726.1">
    <property type="nucleotide sequence ID" value="NZ_BAABRL010000006.1"/>
</dbReference>
<dbReference type="GO" id="GO:0008233">
    <property type="term" value="F:peptidase activity"/>
    <property type="evidence" value="ECO:0007669"/>
    <property type="project" value="UniProtKB-KW"/>
</dbReference>
<keyword evidence="1" id="KW-0378">Hydrolase</keyword>
<proteinExistence type="predicted"/>
<accession>A0ABP9V1Y7</accession>